<dbReference type="InterPro" id="IPR053807">
    <property type="entry name" value="LppM"/>
</dbReference>
<feature type="transmembrane region" description="Helical" evidence="1">
    <location>
        <begin position="182"/>
        <end position="202"/>
    </location>
</feature>
<evidence type="ECO:0000259" key="3">
    <source>
        <dbReference type="Pfam" id="PF21946"/>
    </source>
</evidence>
<keyword evidence="5" id="KW-1185">Reference proteome</keyword>
<evidence type="ECO:0000313" key="5">
    <source>
        <dbReference type="Proteomes" id="UP000593758"/>
    </source>
</evidence>
<dbReference type="PROSITE" id="PS51257">
    <property type="entry name" value="PROKAR_LIPOPROTEIN"/>
    <property type="match status" value="1"/>
</dbReference>
<protein>
    <recommendedName>
        <fullName evidence="3">LppM domain-containing protein</fullName>
    </recommendedName>
</protein>
<dbReference type="Proteomes" id="UP000593758">
    <property type="component" value="Chromosome"/>
</dbReference>
<sequence>MKLLLRLLLTLASLLLLAGCFRVEGDLTIAPDAATVSGEVTVVVSRAWAQENGEDLDAMVSGIESDLAAAPDQGVTAEPYDDGEYAGVRLTLTETPVDRLEAATSGALSITSDDQEIAVVAGLGSLAEADADGWETDLSITFPDGVTRHDGEREGSTVTWHLNAEDSALRATGPMPGARAPFPWVTVSAGLVLVSGVSFALIQWRQRRQRGSAPVERD</sequence>
<feature type="domain" description="LppM" evidence="3">
    <location>
        <begin position="22"/>
        <end position="172"/>
    </location>
</feature>
<dbReference type="AlphaFoldDB" id="A0A7M1SRU1"/>
<gene>
    <name evidence="4" type="ORF">IM660_16985</name>
</gene>
<name>A0A7M1SRU1_9MICO</name>
<dbReference type="RefSeq" id="WP_193496962.1">
    <property type="nucleotide sequence ID" value="NZ_CP063169.1"/>
</dbReference>
<dbReference type="KEGG" id="halt:IM660_16985"/>
<dbReference type="Pfam" id="PF21946">
    <property type="entry name" value="LppM"/>
    <property type="match status" value="1"/>
</dbReference>
<evidence type="ECO:0000313" key="4">
    <source>
        <dbReference type="EMBL" id="QOR70278.1"/>
    </source>
</evidence>
<keyword evidence="1" id="KW-0812">Transmembrane</keyword>
<accession>A0A7M1SRU1</accession>
<organism evidence="4 5">
    <name type="scientific">Ruania alkalisoli</name>
    <dbReference type="NCBI Taxonomy" id="2779775"/>
    <lineage>
        <taxon>Bacteria</taxon>
        <taxon>Bacillati</taxon>
        <taxon>Actinomycetota</taxon>
        <taxon>Actinomycetes</taxon>
        <taxon>Micrococcales</taxon>
        <taxon>Ruaniaceae</taxon>
        <taxon>Ruania</taxon>
    </lineage>
</organism>
<feature type="signal peptide" evidence="2">
    <location>
        <begin position="1"/>
        <end position="18"/>
    </location>
</feature>
<feature type="chain" id="PRO_5038841972" description="LppM domain-containing protein" evidence="2">
    <location>
        <begin position="19"/>
        <end position="218"/>
    </location>
</feature>
<dbReference type="EMBL" id="CP063169">
    <property type="protein sequence ID" value="QOR70278.1"/>
    <property type="molecule type" value="Genomic_DNA"/>
</dbReference>
<evidence type="ECO:0000256" key="1">
    <source>
        <dbReference type="SAM" id="Phobius"/>
    </source>
</evidence>
<keyword evidence="2" id="KW-0732">Signal</keyword>
<reference evidence="4 5" key="1">
    <citation type="submission" date="2020-10" db="EMBL/GenBank/DDBJ databases">
        <title>Haloactinobacterium sp. RN3S43, a bacterium isolated from saline soil.</title>
        <authorList>
            <person name="Sun J.-Q."/>
        </authorList>
    </citation>
    <scope>NUCLEOTIDE SEQUENCE [LARGE SCALE GENOMIC DNA]</scope>
    <source>
        <strain evidence="4 5">RN3S43</strain>
    </source>
</reference>
<keyword evidence="1" id="KW-0472">Membrane</keyword>
<evidence type="ECO:0000256" key="2">
    <source>
        <dbReference type="SAM" id="SignalP"/>
    </source>
</evidence>
<proteinExistence type="predicted"/>
<keyword evidence="1" id="KW-1133">Transmembrane helix</keyword>